<feature type="region of interest" description="Disordered" evidence="1">
    <location>
        <begin position="39"/>
        <end position="59"/>
    </location>
</feature>
<reference evidence="3" key="1">
    <citation type="submission" date="2012-11" db="EMBL/GenBank/DDBJ databases">
        <title>Permanent draft genomes of Rhodopirellula europaea strain SH398 and 6C.</title>
        <authorList>
            <person name="Richter M."/>
            <person name="Richter-Heitmann T."/>
            <person name="Frank C."/>
            <person name="Harder J."/>
            <person name="Glockner F.O."/>
        </authorList>
    </citation>
    <scope>NUCLEOTIDE SEQUENCE</scope>
    <source>
        <strain evidence="3">6C</strain>
    </source>
</reference>
<organism evidence="3 4">
    <name type="scientific">Rhodopirellula europaea 6C</name>
    <dbReference type="NCBI Taxonomy" id="1263867"/>
    <lineage>
        <taxon>Bacteria</taxon>
        <taxon>Pseudomonadati</taxon>
        <taxon>Planctomycetota</taxon>
        <taxon>Planctomycetia</taxon>
        <taxon>Pirellulales</taxon>
        <taxon>Pirellulaceae</taxon>
        <taxon>Rhodopirellula</taxon>
    </lineage>
</organism>
<dbReference type="Proteomes" id="UP000011529">
    <property type="component" value="Unassembled WGS sequence"/>
</dbReference>
<keyword evidence="2" id="KW-1133">Transmembrane helix</keyword>
<proteinExistence type="predicted"/>
<evidence type="ECO:0008006" key="5">
    <source>
        <dbReference type="Google" id="ProtNLM"/>
    </source>
</evidence>
<evidence type="ECO:0000256" key="1">
    <source>
        <dbReference type="SAM" id="MobiDB-lite"/>
    </source>
</evidence>
<name>M2A7L0_9BACT</name>
<evidence type="ECO:0000256" key="2">
    <source>
        <dbReference type="SAM" id="Phobius"/>
    </source>
</evidence>
<dbReference type="EMBL" id="ANMO01000097">
    <property type="protein sequence ID" value="EMB17391.1"/>
    <property type="molecule type" value="Genomic_DNA"/>
</dbReference>
<feature type="compositionally biased region" description="Polar residues" evidence="1">
    <location>
        <begin position="44"/>
        <end position="56"/>
    </location>
</feature>
<dbReference type="AlphaFoldDB" id="M2A7L0"/>
<keyword evidence="2" id="KW-0812">Transmembrane</keyword>
<gene>
    <name evidence="3" type="ORF">RE6C_01929</name>
</gene>
<protein>
    <recommendedName>
        <fullName evidence="5">HEAT repeat domain-containing protein</fullName>
    </recommendedName>
</protein>
<feature type="region of interest" description="Disordered" evidence="1">
    <location>
        <begin position="257"/>
        <end position="326"/>
    </location>
</feature>
<reference evidence="3" key="2">
    <citation type="journal article" date="2013" name="Mar. Genomics">
        <title>Expression of sulfatases in Rhodopirellula baltica and the diversity of sulfatases in the genus Rhodopirellula.</title>
        <authorList>
            <person name="Wegner C.E."/>
            <person name="Richter-Heitmann T."/>
            <person name="Klindworth A."/>
            <person name="Klockow C."/>
            <person name="Richter M."/>
            <person name="Achstetter T."/>
            <person name="Glockner F.O."/>
            <person name="Harder J."/>
        </authorList>
    </citation>
    <scope>NUCLEOTIDE SEQUENCE [LARGE SCALE GENOMIC DNA]</scope>
    <source>
        <strain evidence="3">6C</strain>
    </source>
</reference>
<feature type="transmembrane region" description="Helical" evidence="2">
    <location>
        <begin position="78"/>
        <end position="99"/>
    </location>
</feature>
<feature type="compositionally biased region" description="Polar residues" evidence="1">
    <location>
        <begin position="289"/>
        <end position="314"/>
    </location>
</feature>
<sequence>MFDLDRLTRVRAGQAIPLSSGITRSIAYELILLPEGSDRHNPAMPTSPSQSHSSADAPNPFSIALPPASGAKQRFVHALQFLGIAAAITTIWLLVTVYGKQYLLNKLVQELPTLNATDKSGRLIQIAGFGIDAIEPLSANLIDDEDAVSEVAFGLLNQLQNDWTTLSPEMAARSHQRLIDGVRNNIANKPSTEWTARQTARTRSLLRQTMLEFAGTETLGDAELTEELRQLIAGVSQSSRDTLAQLDQPVRTLAKAPLAKEAPDQLPKADTDSMWTDWPPSRPVAIIRSGTSESQSIQVRETATRLQSAGSSESGDGKLESVPDGVTVPLTTVPTSSEESLVHRVPELPRLAKSAEERVIRVNAELTGSPFTAMDDETILRHLGNPDGSLAEQARAELIERGFSNVQLEFGTAIAIAQPKDRITLIDSMLKSGGLNAWPWLSMLLDDPDRQVRMHVISILAPSKNRTVKQRLQERLKAESDLIVETKLRKVLELR</sequence>
<keyword evidence="2" id="KW-0472">Membrane</keyword>
<dbReference type="PATRIC" id="fig|1263867.3.peg.2047"/>
<comment type="caution">
    <text evidence="3">The sequence shown here is derived from an EMBL/GenBank/DDBJ whole genome shotgun (WGS) entry which is preliminary data.</text>
</comment>
<feature type="compositionally biased region" description="Basic and acidic residues" evidence="1">
    <location>
        <begin position="261"/>
        <end position="271"/>
    </location>
</feature>
<evidence type="ECO:0000313" key="4">
    <source>
        <dbReference type="Proteomes" id="UP000011529"/>
    </source>
</evidence>
<accession>M2A7L0</accession>
<keyword evidence="4" id="KW-1185">Reference proteome</keyword>
<evidence type="ECO:0000313" key="3">
    <source>
        <dbReference type="EMBL" id="EMB17391.1"/>
    </source>
</evidence>